<keyword evidence="5" id="KW-0378">Hydrolase</keyword>
<dbReference type="GO" id="GO:0005737">
    <property type="term" value="C:cytoplasm"/>
    <property type="evidence" value="ECO:0007669"/>
    <property type="project" value="TreeGrafter"/>
</dbReference>
<dbReference type="InterPro" id="IPR016047">
    <property type="entry name" value="M23ase_b-sheet_dom"/>
</dbReference>
<dbReference type="PANTHER" id="PTHR45615">
    <property type="entry name" value="MYOSIN HEAVY CHAIN, NON-MUSCLE"/>
    <property type="match status" value="1"/>
</dbReference>
<dbReference type="Proteomes" id="UP000600220">
    <property type="component" value="Unassembled WGS sequence"/>
</dbReference>
<dbReference type="GO" id="GO:0006508">
    <property type="term" value="P:proteolysis"/>
    <property type="evidence" value="ECO:0007669"/>
    <property type="project" value="UniProtKB-KW"/>
</dbReference>
<feature type="domain" description="M23ase beta-sheet core" evidence="8">
    <location>
        <begin position="2013"/>
        <end position="2104"/>
    </location>
</feature>
<evidence type="ECO:0000259" key="8">
    <source>
        <dbReference type="Pfam" id="PF01551"/>
    </source>
</evidence>
<evidence type="ECO:0000256" key="5">
    <source>
        <dbReference type="ARBA" id="ARBA00023049"/>
    </source>
</evidence>
<protein>
    <recommendedName>
        <fullName evidence="4">lysostaphin</fullName>
        <ecNumber evidence="4">3.4.24.75</ecNumber>
    </recommendedName>
</protein>
<feature type="coiled-coil region" evidence="6">
    <location>
        <begin position="302"/>
        <end position="342"/>
    </location>
</feature>
<name>A0A8H9BX95_STAPS</name>
<comment type="cofactor">
    <cofactor evidence="2">
        <name>Zn(2+)</name>
        <dbReference type="ChEBI" id="CHEBI:29105"/>
    </cofactor>
</comment>
<feature type="coiled-coil region" evidence="6">
    <location>
        <begin position="21"/>
        <end position="48"/>
    </location>
</feature>
<dbReference type="GO" id="GO:0016460">
    <property type="term" value="C:myosin II complex"/>
    <property type="evidence" value="ECO:0007669"/>
    <property type="project" value="TreeGrafter"/>
</dbReference>
<evidence type="ECO:0000256" key="7">
    <source>
        <dbReference type="SAM" id="MobiDB-lite"/>
    </source>
</evidence>
<dbReference type="Pfam" id="PF10145">
    <property type="entry name" value="PhageMin_Tail"/>
    <property type="match status" value="1"/>
</dbReference>
<dbReference type="GO" id="GO:0008237">
    <property type="term" value="F:metallopeptidase activity"/>
    <property type="evidence" value="ECO:0007669"/>
    <property type="project" value="UniProtKB-KW"/>
</dbReference>
<dbReference type="InterPro" id="IPR010090">
    <property type="entry name" value="Phage_tape_meas"/>
</dbReference>
<evidence type="ECO:0000259" key="10">
    <source>
        <dbReference type="Pfam" id="PF18013"/>
    </source>
</evidence>
<sequence length="2852" mass="314876">MANGFNIGILSTLDVDSSSSRQQINEKIKEIEKNINKVSIDIEAKQTKGASSDLRRSANSVIDNLNKSSQLRKVKVDLDVNLTQSKQNIKKAISTLSDNLSKNKIKVNIDANVDTNAVQRAGKSISTNAQKGLGTVSSTTSKGQTQEIEKINNSMLHLQKTYSDVSKLSNELSSVRDNSLRTEIKSIKDANGALQSYQVNLQRISELGKTLGKESYNYKANSDGSLSLEKVADLNSQEKARKLTHDSMVKSMEQEVSALDRMVEKQKLSTSQAENIKNVYNQLSRLAKDNKVISPEQFTKAKSEADRLLKNYTLQNEQLKEQEKIQSAISKELERINKLETQGKISKGQAAKVTDKYNNFDKKIDTGGVNNLSSEFNKVKQSADGLLLNYSQQNKLLNQQVSLLAQIDRAERRLASTIDKRATSQLKGQLQNLNSNGSGTFGKEAAYQMSQIQGQVRTITAEAERATRSQLGFVESFRQAMIKFPVWMGATTLFFGAIRSGQNFLSIISDIDSKMVTLSKVMNDNADLESVFLRANDAALQYGQTISNVLDVYAEFARQGYGEADTTVFGNAALIASNVGEIDAKQASEYLTSMSAQWETSATDAMRQVDSLNQISNEYATTVEKLAQGQAKAGSTAKSMGLTFDETNAIVGALTAKTKQSGDEIGNFLKAVLPKLYVGTGKNTITDLGINMKDSNGQLKSAITLLEEVSQKIKNVDKDQQAAVIRGLGGTYHYQRMQVLLDDLSKADSLYKQIKNTSENSAGSAIAENQKYLESVEAKVNRAKVSIEQFAVAIGDAFVKSGMLDGLRLFTNLMTGLTRHVQELGSTSVLIGTLAGTMSLFSKNVRGGFEDARLSIANFIAEANDLESVTQKMKKADGTVVERMVLEGSKGRIKDNQVGAASQLVMDESLEKYNMAASKAKAASTSTLAFADSQKTLTTQALLTSSALNTSNIKTTATATVSKVATVAVNGFKAAMRGLASATLVGAAIAGISFVLEKVISKFDSASNAAENYKMQQDTLKQTIESMGGTGEIDKLIDKYGQLEEKMRSGKSFDDTEAAQYKETVSQIKNIFPDLVSSEGQYGATLSANSNTLKERVELMKQQLEIEKENARIKNEADLRKQYDDSVKEANKLNGGKGNWFSDSIHKDPETKLRERAGSVGTPNGNNNEIYQLQTRIDKVKSLEEAEKRQAEAQKLLAEARKSGDQESISSLDRIIGALDTYKSKKAQATVADNAAIDAQARLFTSKIEQIKNANYSIGDSGKAILISLSSSVRTFSKSGEDAKNTFSTLNGLLTQDAGFASKMQEYEAALNSFKNAKNETERADRLPVLQAAYTKVAQAILDAARAANFSKEEQNKLKQSLESNIEAETGYSASISKSGQVSIETAKKIDANTNSVDKNTVAKEDNAEASEKQAEANKQLADSLRETGNTHELLNNSLNELSEGDLSWNNLTSLVEKYGEEVLGVANNHEALTEFIKAKQDEETENFNANLQKKLDNSEAYYDSVAGKGTELAEHLMQTYGIDASNYNTLTELKAGITDIYNHGSAKQQEKLVNQIAQHYGVDLSNYGTLGKKKDALEKAILQALGKKWAAHINELRRIADEAFADIPEAPKDTNTAEYADYIEKSWNAAKASTDSTVANLTYSWQIGQTIDGAIDSIIGGDKVFKQAADSAGKLGSVAKDLGNGLDKTGKGGDRASKGLGKAGKAMDKASKEADKLEKEAASAGVSVEKLYKTFTVTTYVADELQMALDKVNFQLEKQKLNTQKYAVWSQKYRDSLKAENKLIDEKTKKLNEQIKSMQEQIKAGQVIEYGLVNSDYNAPYLKFTANGLDGGKTASIGAVGSTTQEKVWNYLRGKGLSEHAVAGIMGNIERESRFLPNAKEPNGTGIGLVQWSFGRADNLRNFAKRRGKSWADLNTQLDFLWQELQTTERGALNALKASGSVIGAADAFQRKFERAGVVAQGQRNSAANRYYKQFKGSNGGSAVKVTNAGQSIVAGWKKTAPFGHYYGTNTPHYGVDYASSVGSPIRAARGGVVLSSGWSNYGGGNQIVIYNPKLNKTFTYMHMLSDLRVKKGQQVVAGQLIGRMGSTGNSSGPHLHFQVNEGKGFTAAGTSFTGWNRAINPEPYLRIAGDNGKFDFRNMGNLDIPTGELSQAMVDSYNQAQEQMLAEIEAGINEHNESEKMKQKVDELRKKLMDTQLELVRNMQTKNENLFNIHKSNIASFDHSRELQAAKSAKYEYELNKIEFEKGRNSKDWRKKNEQLQTSKELEKGWEQDKIKYIDKVIKQNKGGILGKQTAFRDELEKVKREAQQNVRDIASGIMRARGEIIASLIDQIIEDYTKDTEKIQRSIDSIGKKKGHLDPANVDQAKTLVDLTTQQHKEATKLAEKTKFYISQLESQAKKVKKNAELKKRLTNQIKEMKTAFDDATLSAHEFLKEAADLAIERQLTINARRLKEFQAELRKAEYKNAFISSEFQIDLFRDGQEKMLNGYAKEQQALEKNKKELEEQLKLYKKLPAQSEKIKDSIEEITNALQENNKSLHNLRFELANSIINSMKTVYQKQLEVATKAYDDEYKEYEKLINKKLKLIDEEAQEETFQKDVKEKTENLNKIRDEIAQRLGDDSLANQKKLKDLREQLRQGEEEYEAYLRNKNREDRKQALQDELQDKNEQLTQQKEDLNKAFTDLLEDTRRFNSIQEELMAGQIDKYKTMVEDLTKFVSDNMKDIGNSVGQNIIDGIDETFKNLLEVAQLLQKQDKGNNPVPNSSLKPKPLSEATAAAIKQINAVAPSAILNGLQIKDIVKPKDIGKSTNVTTNNNTQAKSLVNIENFNGSKKEVDDLVGTLENALRKKGTI</sequence>
<reference evidence="11 12" key="1">
    <citation type="submission" date="2018-11" db="EMBL/GenBank/DDBJ databases">
        <authorList>
            <consortium name="Veterinary Laboratory Investigation and Response Network"/>
        </authorList>
    </citation>
    <scope>NUCLEOTIDE SEQUENCE [LARGE SCALE GENOMIC DNA]</scope>
    <source>
        <strain evidence="11 12">SPSE-18-VL-LA-PA-Ryan-0021</strain>
    </source>
</reference>
<dbReference type="GO" id="GO:0000146">
    <property type="term" value="F:microfilament motor activity"/>
    <property type="evidence" value="ECO:0007669"/>
    <property type="project" value="TreeGrafter"/>
</dbReference>
<feature type="domain" description="Phage tail tape measure protein" evidence="9">
    <location>
        <begin position="536"/>
        <end position="729"/>
    </location>
</feature>
<evidence type="ECO:0000256" key="1">
    <source>
        <dbReference type="ARBA" id="ARBA00001667"/>
    </source>
</evidence>
<comment type="catalytic activity">
    <reaction evidence="1">
        <text>Hydrolysis of the -Gly-|-Gly- bond in the pentaglycine inter-peptide link joining staphylococcal cell wall peptidoglycans.</text>
        <dbReference type="EC" id="3.4.24.75"/>
    </reaction>
</comment>
<proteinExistence type="inferred from homology"/>
<accession>A0A8H9BX95</accession>
<keyword evidence="12" id="KW-1185">Reference proteome</keyword>
<dbReference type="GO" id="GO:0032982">
    <property type="term" value="C:myosin filament"/>
    <property type="evidence" value="ECO:0007669"/>
    <property type="project" value="TreeGrafter"/>
</dbReference>
<organism evidence="11 12">
    <name type="scientific">Staphylococcus pseudintermedius</name>
    <dbReference type="NCBI Taxonomy" id="283734"/>
    <lineage>
        <taxon>Bacteria</taxon>
        <taxon>Bacillati</taxon>
        <taxon>Bacillota</taxon>
        <taxon>Bacilli</taxon>
        <taxon>Bacillales</taxon>
        <taxon>Staphylococcaceae</taxon>
        <taxon>Staphylococcus</taxon>
        <taxon>Staphylococcus intermedius group</taxon>
    </lineage>
</organism>
<dbReference type="SUPFAM" id="SSF51261">
    <property type="entry name" value="Duplicated hybrid motif"/>
    <property type="match status" value="1"/>
</dbReference>
<dbReference type="EC" id="3.4.24.75" evidence="4"/>
<feature type="region of interest" description="Disordered" evidence="7">
    <location>
        <begin position="1687"/>
        <end position="1708"/>
    </location>
</feature>
<feature type="coiled-coil region" evidence="6">
    <location>
        <begin position="2563"/>
        <end position="2688"/>
    </location>
</feature>
<evidence type="ECO:0000313" key="12">
    <source>
        <dbReference type="Proteomes" id="UP000600220"/>
    </source>
</evidence>
<keyword evidence="5" id="KW-0482">Metalloprotease</keyword>
<evidence type="ECO:0000256" key="6">
    <source>
        <dbReference type="SAM" id="Coils"/>
    </source>
</evidence>
<feature type="compositionally biased region" description="Basic and acidic residues" evidence="7">
    <location>
        <begin position="1689"/>
        <end position="1698"/>
    </location>
</feature>
<dbReference type="GO" id="GO:0051015">
    <property type="term" value="F:actin filament binding"/>
    <property type="evidence" value="ECO:0007669"/>
    <property type="project" value="TreeGrafter"/>
</dbReference>
<feature type="coiled-coil region" evidence="6">
    <location>
        <begin position="1400"/>
        <end position="1428"/>
    </location>
</feature>
<dbReference type="InterPro" id="IPR011055">
    <property type="entry name" value="Dup_hybrid_motif"/>
</dbReference>
<keyword evidence="5" id="KW-0645">Protease</keyword>
<feature type="coiled-coil region" evidence="6">
    <location>
        <begin position="1090"/>
        <end position="1121"/>
    </location>
</feature>
<evidence type="ECO:0000313" key="11">
    <source>
        <dbReference type="EMBL" id="EGQ4384384.1"/>
    </source>
</evidence>
<dbReference type="Gene3D" id="2.70.70.10">
    <property type="entry name" value="Glucose Permease (Domain IIA)"/>
    <property type="match status" value="1"/>
</dbReference>
<dbReference type="CDD" id="cd12797">
    <property type="entry name" value="M23_peptidase"/>
    <property type="match status" value="1"/>
</dbReference>
<keyword evidence="6" id="KW-0175">Coiled coil</keyword>
<dbReference type="InterPro" id="IPR041219">
    <property type="entry name" value="Phage_lysozyme2"/>
</dbReference>
<feature type="coiled-coil region" evidence="6">
    <location>
        <begin position="2160"/>
        <end position="2200"/>
    </location>
</feature>
<evidence type="ECO:0000259" key="9">
    <source>
        <dbReference type="Pfam" id="PF10145"/>
    </source>
</evidence>
<dbReference type="PANTHER" id="PTHR45615:SF40">
    <property type="entry name" value="MYOSIN HEAVY CHAIN, NON-MUSCLE"/>
    <property type="match status" value="1"/>
</dbReference>
<dbReference type="EMBL" id="AAXKXX010000004">
    <property type="protein sequence ID" value="EGQ4384384.1"/>
    <property type="molecule type" value="Genomic_DNA"/>
</dbReference>
<feature type="domain" description="Phage tail lysozyme" evidence="10">
    <location>
        <begin position="1845"/>
        <end position="1976"/>
    </location>
</feature>
<dbReference type="Pfam" id="PF01551">
    <property type="entry name" value="Peptidase_M23"/>
    <property type="match status" value="1"/>
</dbReference>
<comment type="similarity">
    <text evidence="3">Belongs to the peptidase M23B family.</text>
</comment>
<comment type="caution">
    <text evidence="11">The sequence shown here is derived from an EMBL/GenBank/DDBJ whole genome shotgun (WGS) entry which is preliminary data.</text>
</comment>
<dbReference type="Gene3D" id="1.10.530.10">
    <property type="match status" value="1"/>
</dbReference>
<dbReference type="NCBIfam" id="TIGR01760">
    <property type="entry name" value="tape_meas_TP901"/>
    <property type="match status" value="1"/>
</dbReference>
<feature type="coiled-coil region" evidence="6">
    <location>
        <begin position="2454"/>
        <end position="2515"/>
    </location>
</feature>
<evidence type="ECO:0000256" key="2">
    <source>
        <dbReference type="ARBA" id="ARBA00001947"/>
    </source>
</evidence>
<gene>
    <name evidence="11" type="ORF">EGV54_04665</name>
</gene>
<evidence type="ECO:0000256" key="4">
    <source>
        <dbReference type="ARBA" id="ARBA00012322"/>
    </source>
</evidence>
<dbReference type="Pfam" id="PF18013">
    <property type="entry name" value="Phage_lysozyme2"/>
    <property type="match status" value="1"/>
</dbReference>
<evidence type="ECO:0000256" key="3">
    <source>
        <dbReference type="ARBA" id="ARBA00006646"/>
    </source>
</evidence>